<accession>L9XWH0</accession>
<dbReference type="PANTHER" id="PTHR42685">
    <property type="entry name" value="GERANYLGERANYL DIPHOSPHATE REDUCTASE"/>
    <property type="match status" value="1"/>
</dbReference>
<name>L9XWH0_9EURY</name>
<dbReference type="Pfam" id="PF01494">
    <property type="entry name" value="FAD_binding_3"/>
    <property type="match status" value="1"/>
</dbReference>
<dbReference type="InterPro" id="IPR054884">
    <property type="entry name" value="Dggglyphlred_Halo"/>
</dbReference>
<dbReference type="RefSeq" id="WP_008420241.1">
    <property type="nucleotide sequence ID" value="NZ_AOIA01000021.1"/>
</dbReference>
<dbReference type="PRINTS" id="PR00420">
    <property type="entry name" value="RNGMNOXGNASE"/>
</dbReference>
<evidence type="ECO:0000313" key="2">
    <source>
        <dbReference type="EMBL" id="ELY65862.1"/>
    </source>
</evidence>
<dbReference type="OrthoDB" id="6062at2157"/>
<feature type="domain" description="FAD-binding" evidence="1">
    <location>
        <begin position="5"/>
        <end position="304"/>
    </location>
</feature>
<dbReference type="PANTHER" id="PTHR42685:SF18">
    <property type="entry name" value="DIGERANYLGERANYLGLYCEROPHOSPHOLIPID REDUCTASE"/>
    <property type="match status" value="1"/>
</dbReference>
<dbReference type="PATRIC" id="fig|1227498.3.peg.546"/>
<dbReference type="InterPro" id="IPR036188">
    <property type="entry name" value="FAD/NAD-bd_sf"/>
</dbReference>
<dbReference type="Proteomes" id="UP000011531">
    <property type="component" value="Unassembled WGS sequence"/>
</dbReference>
<keyword evidence="3" id="KW-1185">Reference proteome</keyword>
<proteinExistence type="predicted"/>
<evidence type="ECO:0000313" key="3">
    <source>
        <dbReference type="Proteomes" id="UP000011531"/>
    </source>
</evidence>
<dbReference type="AlphaFoldDB" id="L9XWH0"/>
<dbReference type="STRING" id="1227498.C492_02692"/>
<dbReference type="SUPFAM" id="SSF51905">
    <property type="entry name" value="FAD/NAD(P)-binding domain"/>
    <property type="match status" value="1"/>
</dbReference>
<dbReference type="NCBIfam" id="NF041385">
    <property type="entry name" value="Dggglyphlred_Halo"/>
    <property type="match status" value="1"/>
</dbReference>
<dbReference type="EMBL" id="AOIA01000021">
    <property type="protein sequence ID" value="ELY65862.1"/>
    <property type="molecule type" value="Genomic_DNA"/>
</dbReference>
<organism evidence="2 3">
    <name type="scientific">Natronococcus jeotgali DSM 18795</name>
    <dbReference type="NCBI Taxonomy" id="1227498"/>
    <lineage>
        <taxon>Archaea</taxon>
        <taxon>Methanobacteriati</taxon>
        <taxon>Methanobacteriota</taxon>
        <taxon>Stenosarchaea group</taxon>
        <taxon>Halobacteria</taxon>
        <taxon>Halobacteriales</taxon>
        <taxon>Natrialbaceae</taxon>
        <taxon>Natronococcus</taxon>
    </lineage>
</organism>
<sequence length="419" mass="46678">MNERYDVVVAGAGPAGAQCARDLARRGHDVVVLETESEDEFPRQSNKSTAGTFHSMMAAFGIPDDVVMQYTDTVVLESPTDHYVKRHPGAVLEFADFKRYLVEDGREKGAEYRFDARATAPITEGGEPVGVTYNGDEELYADIVIDATGPAAPLAKKLDVTDLKRENHAVGIEYELEGIEVDRPGFADLTDAMMLRLDHNIAPGGYSWIFHTGEDTAKVGICYIQNEYHNQRARDDYTVDDYLSHWFDTDPRFRNAERIEGKQHRGSAHIQPPGRMHTDRFMAIGDTVPTVDPIWGEGIHTCMKSGRMAAAAADSCLKHDGVEPTAENLSMYDSLWHKQVAPNAEKRLLMTQLLYLADNERYDEFMRDLDRLDEETLAKANNGNPLGIAKLLGLEDVSLLARLAKRQLDGKLPLNGKLP</sequence>
<comment type="caution">
    <text evidence="2">The sequence shown here is derived from an EMBL/GenBank/DDBJ whole genome shotgun (WGS) entry which is preliminary data.</text>
</comment>
<dbReference type="Gene3D" id="3.50.50.60">
    <property type="entry name" value="FAD/NAD(P)-binding domain"/>
    <property type="match status" value="1"/>
</dbReference>
<dbReference type="GO" id="GO:0071949">
    <property type="term" value="F:FAD binding"/>
    <property type="evidence" value="ECO:0007669"/>
    <property type="project" value="InterPro"/>
</dbReference>
<gene>
    <name evidence="2" type="ORF">C492_02692</name>
</gene>
<evidence type="ECO:0000259" key="1">
    <source>
        <dbReference type="Pfam" id="PF01494"/>
    </source>
</evidence>
<dbReference type="InterPro" id="IPR002938">
    <property type="entry name" value="FAD-bd"/>
</dbReference>
<protein>
    <submittedName>
        <fullName evidence="2">FAD dependent oxidoreductase</fullName>
    </submittedName>
</protein>
<dbReference type="InterPro" id="IPR050407">
    <property type="entry name" value="Geranylgeranyl_reductase"/>
</dbReference>
<reference evidence="2 3" key="1">
    <citation type="journal article" date="2014" name="PLoS Genet.">
        <title>Phylogenetically driven sequencing of extremely halophilic archaea reveals strategies for static and dynamic osmo-response.</title>
        <authorList>
            <person name="Becker E.A."/>
            <person name="Seitzer P.M."/>
            <person name="Tritt A."/>
            <person name="Larsen D."/>
            <person name="Krusor M."/>
            <person name="Yao A.I."/>
            <person name="Wu D."/>
            <person name="Madern D."/>
            <person name="Eisen J.A."/>
            <person name="Darling A.E."/>
            <person name="Facciotti M.T."/>
        </authorList>
    </citation>
    <scope>NUCLEOTIDE SEQUENCE [LARGE SCALE GENOMIC DNA]</scope>
    <source>
        <strain evidence="2 3">DSM 18795</strain>
    </source>
</reference>